<keyword evidence="1" id="KW-0812">Transmembrane</keyword>
<reference evidence="2 3" key="1">
    <citation type="submission" date="2016-04" db="EMBL/GenBank/DDBJ databases">
        <authorList>
            <person name="Evans L.H."/>
            <person name="Alamgir A."/>
            <person name="Owens N."/>
            <person name="Weber N.D."/>
            <person name="Virtaneva K."/>
            <person name="Barbian K."/>
            <person name="Babar A."/>
            <person name="Rosenke K."/>
        </authorList>
    </citation>
    <scope>NUCLEOTIDE SEQUENCE [LARGE SCALE GENOMIC DNA]</scope>
    <source>
        <strain evidence="2 3">IFM 0406</strain>
    </source>
</reference>
<dbReference type="AlphaFoldDB" id="A0A164J7Y7"/>
<comment type="caution">
    <text evidence="2">The sequence shown here is derived from an EMBL/GenBank/DDBJ whole genome shotgun (WGS) entry which is preliminary data.</text>
</comment>
<accession>A0A164J7Y7</accession>
<dbReference type="Proteomes" id="UP000076512">
    <property type="component" value="Unassembled WGS sequence"/>
</dbReference>
<feature type="transmembrane region" description="Helical" evidence="1">
    <location>
        <begin position="6"/>
        <end position="22"/>
    </location>
</feature>
<gene>
    <name evidence="2" type="ORF">AWN90_06075</name>
</gene>
<name>A0A164J7Y7_9NOCA</name>
<dbReference type="EMBL" id="LWGR01000016">
    <property type="protein sequence ID" value="KZM70132.1"/>
    <property type="molecule type" value="Genomic_DNA"/>
</dbReference>
<dbReference type="RefSeq" id="WP_082870603.1">
    <property type="nucleotide sequence ID" value="NZ_JABMCZ010000003.1"/>
</dbReference>
<keyword evidence="1" id="KW-0472">Membrane</keyword>
<keyword evidence="3" id="KW-1185">Reference proteome</keyword>
<keyword evidence="1" id="KW-1133">Transmembrane helix</keyword>
<sequence>MLLQLVFVVLVAGALVGLFAMYRRGRQGAPAFEAESGTLRVTGVSPRPEPQGDQYVTITGIISGPSVPAGETVYGRFAWDVNQWPAPGDDIPVAYPPGKPGQWQLAHPGARPYFGS</sequence>
<evidence type="ECO:0000313" key="2">
    <source>
        <dbReference type="EMBL" id="KZM70132.1"/>
    </source>
</evidence>
<proteinExistence type="predicted"/>
<evidence type="ECO:0000256" key="1">
    <source>
        <dbReference type="SAM" id="Phobius"/>
    </source>
</evidence>
<dbReference type="STRING" id="455432.AWN90_06075"/>
<evidence type="ECO:0000313" key="3">
    <source>
        <dbReference type="Proteomes" id="UP000076512"/>
    </source>
</evidence>
<organism evidence="2 3">
    <name type="scientific">Nocardia terpenica</name>
    <dbReference type="NCBI Taxonomy" id="455432"/>
    <lineage>
        <taxon>Bacteria</taxon>
        <taxon>Bacillati</taxon>
        <taxon>Actinomycetota</taxon>
        <taxon>Actinomycetes</taxon>
        <taxon>Mycobacteriales</taxon>
        <taxon>Nocardiaceae</taxon>
        <taxon>Nocardia</taxon>
    </lineage>
</organism>
<protein>
    <submittedName>
        <fullName evidence="2">Uncharacterized protein</fullName>
    </submittedName>
</protein>